<dbReference type="Gene3D" id="3.90.1150.200">
    <property type="match status" value="1"/>
</dbReference>
<dbReference type="SUPFAM" id="SSF159888">
    <property type="entry name" value="YdhG-like"/>
    <property type="match status" value="1"/>
</dbReference>
<feature type="domain" description="YdhG-like" evidence="1">
    <location>
        <begin position="18"/>
        <end position="112"/>
    </location>
</feature>
<accession>A0ABY8F676</accession>
<dbReference type="InterPro" id="IPR014922">
    <property type="entry name" value="YdhG-like"/>
</dbReference>
<dbReference type="RefSeq" id="WP_265682807.1">
    <property type="nucleotide sequence ID" value="NZ_CP120863.1"/>
</dbReference>
<evidence type="ECO:0000313" key="3">
    <source>
        <dbReference type="Proteomes" id="UP001209803"/>
    </source>
</evidence>
<dbReference type="EMBL" id="CP120863">
    <property type="protein sequence ID" value="WFE90726.1"/>
    <property type="molecule type" value="Genomic_DNA"/>
</dbReference>
<name>A0ABY8F676_9HYPH</name>
<proteinExistence type="predicted"/>
<keyword evidence="3" id="KW-1185">Reference proteome</keyword>
<gene>
    <name evidence="2" type="ORF">K1718_05100</name>
</gene>
<evidence type="ECO:0000259" key="1">
    <source>
        <dbReference type="Pfam" id="PF08818"/>
    </source>
</evidence>
<sequence length="119" mass="13461">MKNPDVDAWLRAYDNPMKPVLEATRELILRADARIGETIKWQAPTFEYKGNLASFFPKAKKHVSLMFHKGALIPGAFPNLEGDGKEARSFKIASLDDLAQKETELRSIVKAWCDLRDEA</sequence>
<dbReference type="Proteomes" id="UP001209803">
    <property type="component" value="Chromosome"/>
</dbReference>
<evidence type="ECO:0000313" key="2">
    <source>
        <dbReference type="EMBL" id="WFE90726.1"/>
    </source>
</evidence>
<reference evidence="2 3" key="1">
    <citation type="submission" date="2023-03" db="EMBL/GenBank/DDBJ databases">
        <title>Roseibium porphyridii sp. nov. and Roseibium rhodosorbium sp. nov. isolated from marine algae, Porphyridium cruentum and Rhodosorus marinus, respectively.</title>
        <authorList>
            <person name="Lee M.W."/>
            <person name="Choi B.J."/>
            <person name="Lee J.K."/>
            <person name="Choi D.G."/>
            <person name="Baek J.H."/>
            <person name="Bayburt H."/>
            <person name="Kim J.M."/>
            <person name="Han D.M."/>
            <person name="Kim K.H."/>
            <person name="Jeon C.O."/>
        </authorList>
    </citation>
    <scope>NUCLEOTIDE SEQUENCE [LARGE SCALE GENOMIC DNA]</scope>
    <source>
        <strain evidence="2 3">KMA01</strain>
    </source>
</reference>
<protein>
    <submittedName>
        <fullName evidence="2">DUF1801 domain-containing protein</fullName>
    </submittedName>
</protein>
<dbReference type="Pfam" id="PF08818">
    <property type="entry name" value="DUF1801"/>
    <property type="match status" value="1"/>
</dbReference>
<organism evidence="2 3">
    <name type="scientific">Roseibium porphyridii</name>
    <dbReference type="NCBI Taxonomy" id="2866279"/>
    <lineage>
        <taxon>Bacteria</taxon>
        <taxon>Pseudomonadati</taxon>
        <taxon>Pseudomonadota</taxon>
        <taxon>Alphaproteobacteria</taxon>
        <taxon>Hyphomicrobiales</taxon>
        <taxon>Stappiaceae</taxon>
        <taxon>Roseibium</taxon>
    </lineage>
</organism>